<organism evidence="1 2">
    <name type="scientific">Bradyrhizobium nitroreducens</name>
    <dbReference type="NCBI Taxonomy" id="709803"/>
    <lineage>
        <taxon>Bacteria</taxon>
        <taxon>Pseudomonadati</taxon>
        <taxon>Pseudomonadota</taxon>
        <taxon>Alphaproteobacteria</taxon>
        <taxon>Hyphomicrobiales</taxon>
        <taxon>Nitrobacteraceae</taxon>
        <taxon>Bradyrhizobium</taxon>
    </lineage>
</organism>
<dbReference type="EMBL" id="LFJC01000003">
    <property type="protein sequence ID" value="PIT02665.1"/>
    <property type="molecule type" value="Genomic_DNA"/>
</dbReference>
<reference evidence="1 2" key="1">
    <citation type="submission" date="2015-06" db="EMBL/GenBank/DDBJ databases">
        <title>Comparative genome analysis of nirS-carrying Bradyrhizobium sp. strains.</title>
        <authorList>
            <person name="Ishii S."/>
            <person name="Jang J."/>
            <person name="Nishizawa T."/>
            <person name="Senoo K."/>
        </authorList>
    </citation>
    <scope>NUCLEOTIDE SEQUENCE [LARGE SCALE GENOMIC DNA]</scope>
    <source>
        <strain evidence="1 2">TSA1</strain>
    </source>
</reference>
<name>A0A2M6UDL7_9BRAD</name>
<evidence type="ECO:0000313" key="1">
    <source>
        <dbReference type="EMBL" id="PIT02665.1"/>
    </source>
</evidence>
<comment type="caution">
    <text evidence="1">The sequence shown here is derived from an EMBL/GenBank/DDBJ whole genome shotgun (WGS) entry which is preliminary data.</text>
</comment>
<evidence type="ECO:0000313" key="2">
    <source>
        <dbReference type="Proteomes" id="UP000228930"/>
    </source>
</evidence>
<keyword evidence="2" id="KW-1185">Reference proteome</keyword>
<sequence>MSSGETDTSIQLFIQASILMLQAYGFSTVPYEDIQFRSERAGFQTLPFVMPTSGRITPHLINGMAAPRADYLTYVQTLGTKPLVKYYIRTGLRAAQLVCRNHLMRLDEGNQYLEFIKKEIGVGASFTSAVLALVNANATLTKSFLIATTGVNDGLNAFEEYRYLSIDRDVARTLVETAQNKYAEFFLNQVDQSNFDNNVAVGGYTFSDALNAVSTIEYQCTREGIRYLLNRSINNTPTNMEIDAATGTVMFKSARDTTNGTGLGSAALISNSKTQLQPLDPAGTDPSAMFDNRLNSFEKQLSSEMIAGWQAKVCASLHDGKLGGPGSSTRVAIMTFLGKTGQSGALSPKDITRLRIAQARKC</sequence>
<proteinExistence type="predicted"/>
<dbReference type="Proteomes" id="UP000228930">
    <property type="component" value="Unassembled WGS sequence"/>
</dbReference>
<dbReference type="AlphaFoldDB" id="A0A2M6UDL7"/>
<accession>A0A2M6UDL7</accession>
<gene>
    <name evidence="1" type="ORF">TSA1_19330</name>
</gene>
<protein>
    <submittedName>
        <fullName evidence="1">Uncharacterized protein</fullName>
    </submittedName>
</protein>